<organism evidence="2">
    <name type="scientific">Prymnesium polylepis</name>
    <dbReference type="NCBI Taxonomy" id="72548"/>
    <lineage>
        <taxon>Eukaryota</taxon>
        <taxon>Haptista</taxon>
        <taxon>Haptophyta</taxon>
        <taxon>Prymnesiophyceae</taxon>
        <taxon>Prymnesiales</taxon>
        <taxon>Prymnesiaceae</taxon>
        <taxon>Prymnesium</taxon>
    </lineage>
</organism>
<feature type="region of interest" description="Disordered" evidence="1">
    <location>
        <begin position="83"/>
        <end position="103"/>
    </location>
</feature>
<dbReference type="Gene3D" id="3.40.50.11350">
    <property type="match status" value="1"/>
</dbReference>
<evidence type="ECO:0000256" key="1">
    <source>
        <dbReference type="SAM" id="MobiDB-lite"/>
    </source>
</evidence>
<dbReference type="AlphaFoldDB" id="A0A7S4J7U3"/>
<reference evidence="2" key="1">
    <citation type="submission" date="2021-01" db="EMBL/GenBank/DDBJ databases">
        <authorList>
            <person name="Corre E."/>
            <person name="Pelletier E."/>
            <person name="Niang G."/>
            <person name="Scheremetjew M."/>
            <person name="Finn R."/>
            <person name="Kale V."/>
            <person name="Holt S."/>
            <person name="Cochrane G."/>
            <person name="Meng A."/>
            <person name="Brown T."/>
            <person name="Cohen L."/>
        </authorList>
    </citation>
    <scope>NUCLEOTIDE SEQUENCE</scope>
    <source>
        <strain evidence="2">UIO037</strain>
    </source>
</reference>
<name>A0A7S4J7U3_9EUKA</name>
<accession>A0A7S4J7U3</accession>
<protein>
    <submittedName>
        <fullName evidence="2">Uncharacterized protein</fullName>
    </submittedName>
</protein>
<evidence type="ECO:0000313" key="2">
    <source>
        <dbReference type="EMBL" id="CAE2255125.1"/>
    </source>
</evidence>
<feature type="compositionally biased region" description="Basic and acidic residues" evidence="1">
    <location>
        <begin position="93"/>
        <end position="103"/>
    </location>
</feature>
<dbReference type="EMBL" id="HBKO01033949">
    <property type="protein sequence ID" value="CAE2255125.1"/>
    <property type="molecule type" value="Transcribed_RNA"/>
</dbReference>
<sequence length="103" mass="11211">MERQLVESLRGRGLEVLNDTRPTTKVWSSRYHHGAFARTWGVQAVADALVDMRVLAEATLFVANPASTFSGCVRDMRAAAGRSLSSTQVGIPPHDETSLAREA</sequence>
<gene>
    <name evidence="2" type="ORF">CPOL0286_LOCUS15402</name>
</gene>
<proteinExistence type="predicted"/>